<evidence type="ECO:0000256" key="1">
    <source>
        <dbReference type="ARBA" id="ARBA00009437"/>
    </source>
</evidence>
<dbReference type="SUPFAM" id="SSF53850">
    <property type="entry name" value="Periplasmic binding protein-like II"/>
    <property type="match status" value="1"/>
</dbReference>
<dbReference type="InterPro" id="IPR036388">
    <property type="entry name" value="WH-like_DNA-bd_sf"/>
</dbReference>
<dbReference type="PANTHER" id="PTHR30579:SF7">
    <property type="entry name" value="HTH-TYPE TRANSCRIPTIONAL REGULATOR LRHA-RELATED"/>
    <property type="match status" value="1"/>
</dbReference>
<feature type="domain" description="HTH lysR-type" evidence="5">
    <location>
        <begin position="1"/>
        <end position="60"/>
    </location>
</feature>
<evidence type="ECO:0000256" key="4">
    <source>
        <dbReference type="ARBA" id="ARBA00023163"/>
    </source>
</evidence>
<keyword evidence="7" id="KW-1185">Reference proteome</keyword>
<keyword evidence="3" id="KW-0238">DNA-binding</keyword>
<dbReference type="PROSITE" id="PS50931">
    <property type="entry name" value="HTH_LYSR"/>
    <property type="match status" value="1"/>
</dbReference>
<dbReference type="EMBL" id="JANFAV010000002">
    <property type="protein sequence ID" value="MCW6533855.1"/>
    <property type="molecule type" value="Genomic_DNA"/>
</dbReference>
<dbReference type="Proteomes" id="UP001165565">
    <property type="component" value="Unassembled WGS sequence"/>
</dbReference>
<evidence type="ECO:0000256" key="3">
    <source>
        <dbReference type="ARBA" id="ARBA00023125"/>
    </source>
</evidence>
<evidence type="ECO:0000256" key="2">
    <source>
        <dbReference type="ARBA" id="ARBA00023015"/>
    </source>
</evidence>
<dbReference type="PRINTS" id="PR00039">
    <property type="entry name" value="HTHLYSR"/>
</dbReference>
<dbReference type="InterPro" id="IPR050176">
    <property type="entry name" value="LTTR"/>
</dbReference>
<dbReference type="InterPro" id="IPR000847">
    <property type="entry name" value="LysR_HTH_N"/>
</dbReference>
<dbReference type="AlphaFoldDB" id="A0AA42CNR0"/>
<dbReference type="PANTHER" id="PTHR30579">
    <property type="entry name" value="TRANSCRIPTIONAL REGULATOR"/>
    <property type="match status" value="1"/>
</dbReference>
<dbReference type="Gene3D" id="1.10.10.10">
    <property type="entry name" value="Winged helix-like DNA-binding domain superfamily/Winged helix DNA-binding domain"/>
    <property type="match status" value="1"/>
</dbReference>
<dbReference type="InterPro" id="IPR036390">
    <property type="entry name" value="WH_DNA-bd_sf"/>
</dbReference>
<dbReference type="Gene3D" id="3.40.190.10">
    <property type="entry name" value="Periplasmic binding protein-like II"/>
    <property type="match status" value="2"/>
</dbReference>
<keyword evidence="4" id="KW-0804">Transcription</keyword>
<proteinExistence type="inferred from homology"/>
<name>A0AA42CNR0_9SPHN</name>
<evidence type="ECO:0000259" key="5">
    <source>
        <dbReference type="PROSITE" id="PS50931"/>
    </source>
</evidence>
<comment type="caution">
    <text evidence="6">The sequence shown here is derived from an EMBL/GenBank/DDBJ whole genome shotgun (WGS) entry which is preliminary data.</text>
</comment>
<dbReference type="InterPro" id="IPR005119">
    <property type="entry name" value="LysR_subst-bd"/>
</dbReference>
<dbReference type="GO" id="GO:0003677">
    <property type="term" value="F:DNA binding"/>
    <property type="evidence" value="ECO:0007669"/>
    <property type="project" value="UniProtKB-KW"/>
</dbReference>
<organism evidence="6 7">
    <name type="scientific">Sphingomonas lycopersici</name>
    <dbReference type="NCBI Taxonomy" id="2951807"/>
    <lineage>
        <taxon>Bacteria</taxon>
        <taxon>Pseudomonadati</taxon>
        <taxon>Pseudomonadota</taxon>
        <taxon>Alphaproteobacteria</taxon>
        <taxon>Sphingomonadales</taxon>
        <taxon>Sphingomonadaceae</taxon>
        <taxon>Sphingomonas</taxon>
    </lineage>
</organism>
<reference evidence="6" key="1">
    <citation type="submission" date="2022-06" db="EMBL/GenBank/DDBJ databases">
        <title>Sphingomonas sp. nov. isolated from rhizosphere soil of tomato.</title>
        <authorList>
            <person name="Dong H."/>
            <person name="Gao R."/>
        </authorList>
    </citation>
    <scope>NUCLEOTIDE SEQUENCE</scope>
    <source>
        <strain evidence="6">MMSM24</strain>
    </source>
</reference>
<dbReference type="Pfam" id="PF00126">
    <property type="entry name" value="HTH_1"/>
    <property type="match status" value="1"/>
</dbReference>
<protein>
    <submittedName>
        <fullName evidence="6">LysR family transcriptional regulator</fullName>
    </submittedName>
</protein>
<evidence type="ECO:0000313" key="7">
    <source>
        <dbReference type="Proteomes" id="UP001165565"/>
    </source>
</evidence>
<gene>
    <name evidence="6" type="ORF">NEE01_03575</name>
</gene>
<comment type="similarity">
    <text evidence="1">Belongs to the LysR transcriptional regulatory family.</text>
</comment>
<keyword evidence="2" id="KW-0805">Transcription regulation</keyword>
<accession>A0AA42CNR0</accession>
<dbReference type="FunFam" id="1.10.10.10:FF:000001">
    <property type="entry name" value="LysR family transcriptional regulator"/>
    <property type="match status" value="1"/>
</dbReference>
<evidence type="ECO:0000313" key="6">
    <source>
        <dbReference type="EMBL" id="MCW6533855.1"/>
    </source>
</evidence>
<dbReference type="Pfam" id="PF03466">
    <property type="entry name" value="LysR_substrate"/>
    <property type="match status" value="1"/>
</dbReference>
<sequence>MDIDPPLLRAFVAVSETGGFTRAARRLNLTQSAVSHQIRRLEEQVGRPLIRRTTRSLTLTRDGEDFLHHARQILTSLDALAQRFRPSPLTGVVRFGTPEAFMGERLPGLLCRFSCAFPAVRLDVHVSTYLDLSTMIAADELDLAVVLSTAGGENGGVKLRPADFVWVAADSFALPAGASLPLAFHPPNCVNRLVGVAALEATALDWHIAFTSPSEQGLRLAVRSGLAVAVLTRNDVGPGMRILDGDYGLPALPSADFVLIRSRGAASPAAHAFFKMITESEGAAANAETAVDPSRAGGEF</sequence>
<dbReference type="RefSeq" id="WP_265267910.1">
    <property type="nucleotide sequence ID" value="NZ_JANFAV010000002.1"/>
</dbReference>
<dbReference type="SUPFAM" id="SSF46785">
    <property type="entry name" value="Winged helix' DNA-binding domain"/>
    <property type="match status" value="1"/>
</dbReference>
<dbReference type="GO" id="GO:0003700">
    <property type="term" value="F:DNA-binding transcription factor activity"/>
    <property type="evidence" value="ECO:0007669"/>
    <property type="project" value="InterPro"/>
</dbReference>